<reference evidence="2" key="1">
    <citation type="journal article" date="2020" name="Nature">
        <title>Giant virus diversity and host interactions through global metagenomics.</title>
        <authorList>
            <person name="Schulz F."/>
            <person name="Roux S."/>
            <person name="Paez-Espino D."/>
            <person name="Jungbluth S."/>
            <person name="Walsh D.A."/>
            <person name="Denef V.J."/>
            <person name="McMahon K.D."/>
            <person name="Konstantinidis K.T."/>
            <person name="Eloe-Fadrosh E.A."/>
            <person name="Kyrpides N.C."/>
            <person name="Woyke T."/>
        </authorList>
    </citation>
    <scope>NUCLEOTIDE SEQUENCE</scope>
    <source>
        <strain evidence="2">GVMAG-S-3300013014-136</strain>
    </source>
</reference>
<protein>
    <submittedName>
        <fullName evidence="2">Uncharacterized protein</fullName>
    </submittedName>
</protein>
<evidence type="ECO:0000313" key="2">
    <source>
        <dbReference type="EMBL" id="QHU20033.1"/>
    </source>
</evidence>
<sequence length="179" mass="20586">MKCSQCQKEGHRSDNKKFHPVETVPTIETAQSYTPNSSIVDMKHVMSSERLAQQKEFIDRKLETCKQFNKYGLTLVDENFVIISSLMGELRNSVLSFFQGGMYSVKKCEHCGTESSKPLERAHSKGMPRDKVALSALNRIRPDETVSIKQSCFIRAFIEEHTRHPLWILCKDCHKKYDA</sequence>
<dbReference type="EMBL" id="MN740961">
    <property type="protein sequence ID" value="QHU20033.1"/>
    <property type="molecule type" value="Genomic_DNA"/>
</dbReference>
<organism evidence="2">
    <name type="scientific">viral metagenome</name>
    <dbReference type="NCBI Taxonomy" id="1070528"/>
    <lineage>
        <taxon>unclassified sequences</taxon>
        <taxon>metagenomes</taxon>
        <taxon>organismal metagenomes</taxon>
    </lineage>
</organism>
<proteinExistence type="predicted"/>
<name>A0A6C0KS00_9ZZZZ</name>
<evidence type="ECO:0000256" key="1">
    <source>
        <dbReference type="SAM" id="MobiDB-lite"/>
    </source>
</evidence>
<feature type="compositionally biased region" description="Basic and acidic residues" evidence="1">
    <location>
        <begin position="8"/>
        <end position="20"/>
    </location>
</feature>
<feature type="region of interest" description="Disordered" evidence="1">
    <location>
        <begin position="1"/>
        <end position="20"/>
    </location>
</feature>
<dbReference type="AlphaFoldDB" id="A0A6C0KS00"/>
<accession>A0A6C0KS00</accession>